<accession>A0ABW9KHQ2</accession>
<reference evidence="10 11" key="1">
    <citation type="submission" date="2024-12" db="EMBL/GenBank/DDBJ databases">
        <authorList>
            <person name="Lee Y."/>
        </authorList>
    </citation>
    <scope>NUCLEOTIDE SEQUENCE [LARGE SCALE GENOMIC DNA]</scope>
    <source>
        <strain evidence="10 11">03SUJ4</strain>
    </source>
</reference>
<dbReference type="EMBL" id="JBJYXY010000001">
    <property type="protein sequence ID" value="MFN2975239.1"/>
    <property type="molecule type" value="Genomic_DNA"/>
</dbReference>
<keyword evidence="3" id="KW-1003">Cell membrane</keyword>
<feature type="domain" description="Na+/H+ antiporter MnhB subunit-related protein" evidence="8">
    <location>
        <begin position="112"/>
        <end position="231"/>
    </location>
</feature>
<dbReference type="PANTHER" id="PTHR33932:SF4">
    <property type="entry name" value="NA(+)_H(+) ANTIPORTER SUBUNIT B"/>
    <property type="match status" value="1"/>
</dbReference>
<keyword evidence="5 7" id="KW-1133">Transmembrane helix</keyword>
<evidence type="ECO:0000256" key="1">
    <source>
        <dbReference type="ARBA" id="ARBA00004651"/>
    </source>
</evidence>
<evidence type="ECO:0000256" key="2">
    <source>
        <dbReference type="ARBA" id="ARBA00009425"/>
    </source>
</evidence>
<dbReference type="Proteomes" id="UP001634747">
    <property type="component" value="Unassembled WGS sequence"/>
</dbReference>
<comment type="subcellular location">
    <subcellularLocation>
        <location evidence="1">Cell membrane</location>
        <topology evidence="1">Multi-pass membrane protein</topology>
    </subcellularLocation>
</comment>
<evidence type="ECO:0000256" key="4">
    <source>
        <dbReference type="ARBA" id="ARBA00022692"/>
    </source>
</evidence>
<dbReference type="InterPro" id="IPR007182">
    <property type="entry name" value="MnhB"/>
</dbReference>
<sequence>MTDRTRARWVFLPLAGFAALYAYSVHNLPPWGAYRGPYGDTIARLAVYERHATDVVNAINYDYRAFDTLGEEFILFTAVLGVAMLLRRETQTAVKPAGRVVDTPPLSSAARLTTLPALLVTILFGMYIGLHGQLTPGGGFQAGVILATAPVLLYLCENTAAFRRITSHAAAEVIEAIGAGGYAVIGLVPLLMGAPLLTNVLPLGVTGDVFSSGTIALISVTVGVEVTCSFLMVIYAYLEEIITGEVPES</sequence>
<organism evidence="10 11">
    <name type="scientific">Terriglobus aquaticus</name>
    <dbReference type="NCBI Taxonomy" id="940139"/>
    <lineage>
        <taxon>Bacteria</taxon>
        <taxon>Pseudomonadati</taxon>
        <taxon>Acidobacteriota</taxon>
        <taxon>Terriglobia</taxon>
        <taxon>Terriglobales</taxon>
        <taxon>Acidobacteriaceae</taxon>
        <taxon>Terriglobus</taxon>
    </lineage>
</organism>
<dbReference type="PANTHER" id="PTHR33932">
    <property type="entry name" value="NA(+)/H(+) ANTIPORTER SUBUNIT B"/>
    <property type="match status" value="1"/>
</dbReference>
<gene>
    <name evidence="10" type="primary">mbhE</name>
    <name evidence="10" type="ORF">ACK2TP_05640</name>
</gene>
<evidence type="ECO:0000313" key="11">
    <source>
        <dbReference type="Proteomes" id="UP001634747"/>
    </source>
</evidence>
<dbReference type="InterPro" id="IPR050622">
    <property type="entry name" value="CPA3_antiporter_subunitB"/>
</dbReference>
<evidence type="ECO:0000256" key="5">
    <source>
        <dbReference type="ARBA" id="ARBA00022989"/>
    </source>
</evidence>
<dbReference type="InterPro" id="IPR046806">
    <property type="entry name" value="MrpA_C/MbhE"/>
</dbReference>
<dbReference type="RefSeq" id="WP_263413231.1">
    <property type="nucleotide sequence ID" value="NZ_BAABBH010000001.1"/>
</dbReference>
<feature type="domain" description="MrpA C-terminal/MbhE" evidence="9">
    <location>
        <begin position="43"/>
        <end position="88"/>
    </location>
</feature>
<comment type="caution">
    <text evidence="10">The sequence shown here is derived from an EMBL/GenBank/DDBJ whole genome shotgun (WGS) entry which is preliminary data.</text>
</comment>
<evidence type="ECO:0000259" key="8">
    <source>
        <dbReference type="Pfam" id="PF04039"/>
    </source>
</evidence>
<keyword evidence="6 7" id="KW-0472">Membrane</keyword>
<evidence type="ECO:0000256" key="7">
    <source>
        <dbReference type="SAM" id="Phobius"/>
    </source>
</evidence>
<dbReference type="Pfam" id="PF20501">
    <property type="entry name" value="MbhE"/>
    <property type="match status" value="1"/>
</dbReference>
<proteinExistence type="inferred from homology"/>
<dbReference type="Pfam" id="PF04039">
    <property type="entry name" value="MnhB"/>
    <property type="match status" value="1"/>
</dbReference>
<evidence type="ECO:0000259" key="9">
    <source>
        <dbReference type="Pfam" id="PF20501"/>
    </source>
</evidence>
<name>A0ABW9KHQ2_9BACT</name>
<evidence type="ECO:0000313" key="10">
    <source>
        <dbReference type="EMBL" id="MFN2975239.1"/>
    </source>
</evidence>
<feature type="transmembrane region" description="Helical" evidence="7">
    <location>
        <begin position="69"/>
        <end position="87"/>
    </location>
</feature>
<feature type="transmembrane region" description="Helical" evidence="7">
    <location>
        <begin position="214"/>
        <end position="238"/>
    </location>
</feature>
<keyword evidence="11" id="KW-1185">Reference proteome</keyword>
<comment type="similarity">
    <text evidence="2">Belongs to the CPA3 antiporters (TC 2.A.63) subunit B family.</text>
</comment>
<feature type="transmembrane region" description="Helical" evidence="7">
    <location>
        <begin position="108"/>
        <end position="128"/>
    </location>
</feature>
<keyword evidence="4 7" id="KW-0812">Transmembrane</keyword>
<evidence type="ECO:0000256" key="3">
    <source>
        <dbReference type="ARBA" id="ARBA00022475"/>
    </source>
</evidence>
<protein>
    <submittedName>
        <fullName evidence="10">Hydrogen gas-evolving membrane-bound hydrogenase subunit E</fullName>
    </submittedName>
</protein>
<feature type="transmembrane region" description="Helical" evidence="7">
    <location>
        <begin position="140"/>
        <end position="161"/>
    </location>
</feature>
<feature type="transmembrane region" description="Helical" evidence="7">
    <location>
        <begin position="173"/>
        <end position="194"/>
    </location>
</feature>
<evidence type="ECO:0000256" key="6">
    <source>
        <dbReference type="ARBA" id="ARBA00023136"/>
    </source>
</evidence>